<dbReference type="EMBL" id="CP037421">
    <property type="protein sequence ID" value="QDT30322.1"/>
    <property type="molecule type" value="Genomic_DNA"/>
</dbReference>
<evidence type="ECO:0000313" key="1">
    <source>
        <dbReference type="EMBL" id="QDT30322.1"/>
    </source>
</evidence>
<dbReference type="Pfam" id="PF18993">
    <property type="entry name" value="Rv0078B"/>
    <property type="match status" value="1"/>
</dbReference>
<organism evidence="1 2">
    <name type="scientific">Gimesia panareensis</name>
    <dbReference type="NCBI Taxonomy" id="2527978"/>
    <lineage>
        <taxon>Bacteria</taxon>
        <taxon>Pseudomonadati</taxon>
        <taxon>Planctomycetota</taxon>
        <taxon>Planctomycetia</taxon>
        <taxon>Planctomycetales</taxon>
        <taxon>Planctomycetaceae</taxon>
        <taxon>Gimesia</taxon>
    </lineage>
</organism>
<dbReference type="RefSeq" id="WP_145452205.1">
    <property type="nucleotide sequence ID" value="NZ_CP037421.1"/>
</dbReference>
<reference evidence="1 2" key="1">
    <citation type="submission" date="2019-03" db="EMBL/GenBank/DDBJ databases">
        <title>Deep-cultivation of Planctomycetes and their phenomic and genomic characterization uncovers novel biology.</title>
        <authorList>
            <person name="Wiegand S."/>
            <person name="Jogler M."/>
            <person name="Boedeker C."/>
            <person name="Pinto D."/>
            <person name="Vollmers J."/>
            <person name="Rivas-Marin E."/>
            <person name="Kohn T."/>
            <person name="Peeters S.H."/>
            <person name="Heuer A."/>
            <person name="Rast P."/>
            <person name="Oberbeckmann S."/>
            <person name="Bunk B."/>
            <person name="Jeske O."/>
            <person name="Meyerdierks A."/>
            <person name="Storesund J.E."/>
            <person name="Kallscheuer N."/>
            <person name="Luecker S."/>
            <person name="Lage O.M."/>
            <person name="Pohl T."/>
            <person name="Merkel B.J."/>
            <person name="Hornburger P."/>
            <person name="Mueller R.-W."/>
            <person name="Bruemmer F."/>
            <person name="Labrenz M."/>
            <person name="Spormann A.M."/>
            <person name="Op den Camp H."/>
            <person name="Overmann J."/>
            <person name="Amann R."/>
            <person name="Jetten M.S.M."/>
            <person name="Mascher T."/>
            <person name="Medema M.H."/>
            <person name="Devos D.P."/>
            <person name="Kaster A.-K."/>
            <person name="Ovreas L."/>
            <person name="Rohde M."/>
            <person name="Galperin M.Y."/>
            <person name="Jogler C."/>
        </authorList>
    </citation>
    <scope>NUCLEOTIDE SEQUENCE [LARGE SCALE GENOMIC DNA]</scope>
    <source>
        <strain evidence="1 2">Enr10</strain>
    </source>
</reference>
<name>A0A517QFA6_9PLAN</name>
<gene>
    <name evidence="1" type="ORF">Enr10x_56880</name>
</gene>
<sequence>MSIRPPVVEVIDPVQVDALRKQTPQQRLLIAAGMWETARVMLQGTLTQQHPEWSEDRLNREIARRMCHRDIRSLYE</sequence>
<evidence type="ECO:0000313" key="2">
    <source>
        <dbReference type="Proteomes" id="UP000315647"/>
    </source>
</evidence>
<keyword evidence="2" id="KW-1185">Reference proteome</keyword>
<dbReference type="InterPro" id="IPR044054">
    <property type="entry name" value="Rv0078B"/>
</dbReference>
<accession>A0A517QFA6</accession>
<dbReference type="Proteomes" id="UP000315647">
    <property type="component" value="Chromosome"/>
</dbReference>
<dbReference type="AlphaFoldDB" id="A0A517QFA6"/>
<protein>
    <submittedName>
        <fullName evidence="1">Uncharacterized protein</fullName>
    </submittedName>
</protein>
<proteinExistence type="predicted"/>